<evidence type="ECO:0000256" key="10">
    <source>
        <dbReference type="ARBA" id="ARBA00048807"/>
    </source>
</evidence>
<comment type="pathway">
    <text evidence="2">Purine metabolism; 7-cyano-7-deazaguanine biosynthesis.</text>
</comment>
<protein>
    <recommendedName>
        <fullName evidence="5">6-carboxy-5,6,7,8-tetrahydropterin synthase</fullName>
        <ecNumber evidence="4">4.1.2.50</ecNumber>
    </recommendedName>
    <alternativeName>
        <fullName evidence="9">Queuosine biosynthesis protein QueD</fullName>
    </alternativeName>
</protein>
<evidence type="ECO:0000256" key="5">
    <source>
        <dbReference type="ARBA" id="ARBA00018141"/>
    </source>
</evidence>
<dbReference type="EC" id="4.1.2.50" evidence="4"/>
<sequence>MTTSIYRESHFNACHRMHNSIWSDEKNATVFGLCNSPNYHGHNFRLVVKLTGEINPETGYVMDLKVLSNIIKDNIEAKFDHKNLNIDCPEFATKLASTENFSWVIYNILRPLIPQHLKLGLILYETDRNFVEITE</sequence>
<dbReference type="Proteomes" id="UP000184020">
    <property type="component" value="Unassembled WGS sequence"/>
</dbReference>
<dbReference type="GO" id="GO:0070497">
    <property type="term" value="F:6-carboxytetrahydropterin synthase activity"/>
    <property type="evidence" value="ECO:0007669"/>
    <property type="project" value="UniProtKB-EC"/>
</dbReference>
<organism evidence="11 12">
    <name type="scientific">Flavobacterium micromati</name>
    <dbReference type="NCBI Taxonomy" id="229205"/>
    <lineage>
        <taxon>Bacteria</taxon>
        <taxon>Pseudomonadati</taxon>
        <taxon>Bacteroidota</taxon>
        <taxon>Flavobacteriia</taxon>
        <taxon>Flavobacteriales</taxon>
        <taxon>Flavobacteriaceae</taxon>
        <taxon>Flavobacterium</taxon>
    </lineage>
</organism>
<dbReference type="Pfam" id="PF01242">
    <property type="entry name" value="PTPS"/>
    <property type="match status" value="1"/>
</dbReference>
<dbReference type="RefSeq" id="WP_073019224.1">
    <property type="nucleotide sequence ID" value="NZ_FQWF01000007.1"/>
</dbReference>
<evidence type="ECO:0000256" key="3">
    <source>
        <dbReference type="ARBA" id="ARBA00008900"/>
    </source>
</evidence>
<evidence type="ECO:0000256" key="7">
    <source>
        <dbReference type="ARBA" id="ARBA00022833"/>
    </source>
</evidence>
<comment type="cofactor">
    <cofactor evidence="1">
        <name>Zn(2+)</name>
        <dbReference type="ChEBI" id="CHEBI:29105"/>
    </cofactor>
</comment>
<gene>
    <name evidence="11" type="ORF">SAMN05444372_10731</name>
</gene>
<dbReference type="UniPathway" id="UPA00391"/>
<accession>A0A1M5KP68</accession>
<reference evidence="12" key="1">
    <citation type="submission" date="2016-11" db="EMBL/GenBank/DDBJ databases">
        <authorList>
            <person name="Varghese N."/>
            <person name="Submissions S."/>
        </authorList>
    </citation>
    <scope>NUCLEOTIDE SEQUENCE [LARGE SCALE GENOMIC DNA]</scope>
    <source>
        <strain evidence="12">DSM 17659</strain>
    </source>
</reference>
<dbReference type="InterPro" id="IPR038418">
    <property type="entry name" value="6-PTP_synth/QueD_sf"/>
</dbReference>
<keyword evidence="6" id="KW-0479">Metal-binding</keyword>
<dbReference type="InterPro" id="IPR007115">
    <property type="entry name" value="6-PTP_synth/QueD"/>
</dbReference>
<dbReference type="OrthoDB" id="9804698at2"/>
<comment type="catalytic activity">
    <reaction evidence="10">
        <text>7,8-dihydroneopterin 3'-triphosphate + H2O = 6-carboxy-5,6,7,8-tetrahydropterin + triphosphate + acetaldehyde + 2 H(+)</text>
        <dbReference type="Rhea" id="RHEA:27966"/>
        <dbReference type="ChEBI" id="CHEBI:15343"/>
        <dbReference type="ChEBI" id="CHEBI:15377"/>
        <dbReference type="ChEBI" id="CHEBI:15378"/>
        <dbReference type="ChEBI" id="CHEBI:18036"/>
        <dbReference type="ChEBI" id="CHEBI:58462"/>
        <dbReference type="ChEBI" id="CHEBI:61032"/>
        <dbReference type="EC" id="4.1.2.50"/>
    </reaction>
</comment>
<dbReference type="GO" id="GO:0046872">
    <property type="term" value="F:metal ion binding"/>
    <property type="evidence" value="ECO:0007669"/>
    <property type="project" value="UniProtKB-KW"/>
</dbReference>
<evidence type="ECO:0000256" key="9">
    <source>
        <dbReference type="ARBA" id="ARBA00031449"/>
    </source>
</evidence>
<dbReference type="PANTHER" id="PTHR12589:SF7">
    <property type="entry name" value="6-PYRUVOYL TETRAHYDROBIOPTERIN SYNTHASE"/>
    <property type="match status" value="1"/>
</dbReference>
<dbReference type="AlphaFoldDB" id="A0A1M5KP68"/>
<evidence type="ECO:0000256" key="1">
    <source>
        <dbReference type="ARBA" id="ARBA00001947"/>
    </source>
</evidence>
<dbReference type="PANTHER" id="PTHR12589">
    <property type="entry name" value="PYRUVOYL TETRAHYDROBIOPTERIN SYNTHASE"/>
    <property type="match status" value="1"/>
</dbReference>
<evidence type="ECO:0000256" key="4">
    <source>
        <dbReference type="ARBA" id="ARBA00012982"/>
    </source>
</evidence>
<keyword evidence="12" id="KW-1185">Reference proteome</keyword>
<evidence type="ECO:0000256" key="6">
    <source>
        <dbReference type="ARBA" id="ARBA00022723"/>
    </source>
</evidence>
<evidence type="ECO:0000313" key="11">
    <source>
        <dbReference type="EMBL" id="SHG54470.1"/>
    </source>
</evidence>
<comment type="similarity">
    <text evidence="3">Belongs to the PTPS family. QueD subfamily.</text>
</comment>
<keyword evidence="8" id="KW-0456">Lyase</keyword>
<dbReference type="STRING" id="229205.SAMN05444372_10731"/>
<dbReference type="EMBL" id="FQWF01000007">
    <property type="protein sequence ID" value="SHG54470.1"/>
    <property type="molecule type" value="Genomic_DNA"/>
</dbReference>
<name>A0A1M5KP68_9FLAO</name>
<proteinExistence type="inferred from homology"/>
<dbReference type="Gene3D" id="3.30.479.10">
    <property type="entry name" value="6-pyruvoyl tetrahydropterin synthase/QueD"/>
    <property type="match status" value="1"/>
</dbReference>
<keyword evidence="7" id="KW-0862">Zinc</keyword>
<evidence type="ECO:0000313" key="12">
    <source>
        <dbReference type="Proteomes" id="UP000184020"/>
    </source>
</evidence>
<evidence type="ECO:0000256" key="2">
    <source>
        <dbReference type="ARBA" id="ARBA00005061"/>
    </source>
</evidence>
<dbReference type="SUPFAM" id="SSF55620">
    <property type="entry name" value="Tetrahydrobiopterin biosynthesis enzymes-like"/>
    <property type="match status" value="1"/>
</dbReference>
<evidence type="ECO:0000256" key="8">
    <source>
        <dbReference type="ARBA" id="ARBA00023239"/>
    </source>
</evidence>
<dbReference type="FunFam" id="3.30.479.10:FF:000003">
    <property type="entry name" value="6-pyruvoyl tetrahydrobiopterin synthase"/>
    <property type="match status" value="1"/>
</dbReference>